<accession>A0ACC1Y7W6</accession>
<protein>
    <submittedName>
        <fullName evidence="1">Protein FANTASTIC FOUR like</fullName>
    </submittedName>
</protein>
<evidence type="ECO:0000313" key="2">
    <source>
        <dbReference type="Proteomes" id="UP001164539"/>
    </source>
</evidence>
<dbReference type="EMBL" id="CM051397">
    <property type="protein sequence ID" value="KAJ4719529.1"/>
    <property type="molecule type" value="Genomic_DNA"/>
</dbReference>
<sequence>MSFCKKSVHSFLGLTTFMETAACNPSLEFDNKPPRKHGLGLITATGDPYRPPNIMESSVLKLLPPLPPPPTPVVMFPTVISRKDPGGIGFIDDIGGGVDGLMSCTESLGFESSDERIADDRQMEVDVRTESPLTRAKWRKDHVGAEKREIKKFPPPLSSFNRNGQPSFFLRSVRTDGRLELTEVRIDRPEILRASREDGRLRLHLIREDEFDGTEHDNEDEQQEENTQHQEELQQEQEEEEEEEEAEEEEERAEEQWKFQVSGEGFRRCTEIMTPRRRPHQNISHHHNLHVWSQHCVPTR</sequence>
<comment type="caution">
    <text evidence="1">The sequence shown here is derived from an EMBL/GenBank/DDBJ whole genome shotgun (WGS) entry which is preliminary data.</text>
</comment>
<evidence type="ECO:0000313" key="1">
    <source>
        <dbReference type="EMBL" id="KAJ4719529.1"/>
    </source>
</evidence>
<name>A0ACC1Y7W6_MELAZ</name>
<gene>
    <name evidence="1" type="ORF">OWV82_007497</name>
</gene>
<keyword evidence="2" id="KW-1185">Reference proteome</keyword>
<organism evidence="1 2">
    <name type="scientific">Melia azedarach</name>
    <name type="common">Chinaberry tree</name>
    <dbReference type="NCBI Taxonomy" id="155640"/>
    <lineage>
        <taxon>Eukaryota</taxon>
        <taxon>Viridiplantae</taxon>
        <taxon>Streptophyta</taxon>
        <taxon>Embryophyta</taxon>
        <taxon>Tracheophyta</taxon>
        <taxon>Spermatophyta</taxon>
        <taxon>Magnoliopsida</taxon>
        <taxon>eudicotyledons</taxon>
        <taxon>Gunneridae</taxon>
        <taxon>Pentapetalae</taxon>
        <taxon>rosids</taxon>
        <taxon>malvids</taxon>
        <taxon>Sapindales</taxon>
        <taxon>Meliaceae</taxon>
        <taxon>Melia</taxon>
    </lineage>
</organism>
<proteinExistence type="predicted"/>
<dbReference type="Proteomes" id="UP001164539">
    <property type="component" value="Chromosome 4"/>
</dbReference>
<reference evidence="1 2" key="1">
    <citation type="journal article" date="2023" name="Science">
        <title>Complex scaffold remodeling in plant triterpene biosynthesis.</title>
        <authorList>
            <person name="De La Pena R."/>
            <person name="Hodgson H."/>
            <person name="Liu J.C."/>
            <person name="Stephenson M.J."/>
            <person name="Martin A.C."/>
            <person name="Owen C."/>
            <person name="Harkess A."/>
            <person name="Leebens-Mack J."/>
            <person name="Jimenez L.E."/>
            <person name="Osbourn A."/>
            <person name="Sattely E.S."/>
        </authorList>
    </citation>
    <scope>NUCLEOTIDE SEQUENCE [LARGE SCALE GENOMIC DNA]</scope>
    <source>
        <strain evidence="2">cv. JPN11</strain>
        <tissue evidence="1">Leaf</tissue>
    </source>
</reference>